<organism evidence="1 2">
    <name type="scientific">Candidatus Marsarchaeota G1 archaeon BE_D</name>
    <dbReference type="NCBI Taxonomy" id="1978156"/>
    <lineage>
        <taxon>Archaea</taxon>
        <taxon>Candidatus Marsarchaeota</taxon>
        <taxon>Candidatus Marsarchaeota group 1</taxon>
    </lineage>
</organism>
<accession>A0A2R6A9A8</accession>
<reference evidence="1 2" key="1">
    <citation type="submission" date="2017-04" db="EMBL/GenBank/DDBJ databases">
        <title>Novel microbial lineages endemic to geothermal iron-oxide mats fill important gaps in the evolutionary history of Archaea.</title>
        <authorList>
            <person name="Jay Z.J."/>
            <person name="Beam J.P."/>
            <person name="Dlakic M."/>
            <person name="Rusch D.B."/>
            <person name="Kozubal M.A."/>
            <person name="Inskeep W.P."/>
        </authorList>
    </citation>
    <scope>NUCLEOTIDE SEQUENCE [LARGE SCALE GENOMIC DNA]</scope>
    <source>
        <strain evidence="1">BE_D</strain>
    </source>
</reference>
<evidence type="ECO:0008006" key="3">
    <source>
        <dbReference type="Google" id="ProtNLM"/>
    </source>
</evidence>
<dbReference type="Proteomes" id="UP000240569">
    <property type="component" value="Unassembled WGS sequence"/>
</dbReference>
<evidence type="ECO:0000313" key="1">
    <source>
        <dbReference type="EMBL" id="PSN82976.1"/>
    </source>
</evidence>
<dbReference type="EMBL" id="NEXD01000122">
    <property type="protein sequence ID" value="PSN82976.1"/>
    <property type="molecule type" value="Genomic_DNA"/>
</dbReference>
<gene>
    <name evidence="1" type="ORF">B9Q02_11055</name>
</gene>
<proteinExistence type="predicted"/>
<dbReference type="SUPFAM" id="SSF55961">
    <property type="entry name" value="Bet v1-like"/>
    <property type="match status" value="1"/>
</dbReference>
<dbReference type="InterPro" id="IPR010419">
    <property type="entry name" value="CO_DH_gsu"/>
</dbReference>
<dbReference type="PANTHER" id="PTHR38588">
    <property type="entry name" value="BLL0334 PROTEIN"/>
    <property type="match status" value="1"/>
</dbReference>
<dbReference type="PANTHER" id="PTHR38588:SF1">
    <property type="entry name" value="BLL0334 PROTEIN"/>
    <property type="match status" value="1"/>
</dbReference>
<comment type="caution">
    <text evidence="1">The sequence shown here is derived from an EMBL/GenBank/DDBJ whole genome shotgun (WGS) entry which is preliminary data.</text>
</comment>
<sequence length="196" mass="22175">MGRRCDTWALRVRKHDGVNLRKRIPRTRLNDRPSAHLWLHRGKAHTWGKELSESGSFEVEKRIEQAWSFLSEPRNLARCLPGFLSFEQKSETHSIWKIKIELPSVSRVIQFAAHIDKMEFPAHALIILEGISDKASGFVEVNLKPIDSKTQVSFVLSLKGEGVMAPLVNALISKVVPKVTKEFVENVKNALSTGEL</sequence>
<dbReference type="InterPro" id="IPR023393">
    <property type="entry name" value="START-like_dom_sf"/>
</dbReference>
<evidence type="ECO:0000313" key="2">
    <source>
        <dbReference type="Proteomes" id="UP000240569"/>
    </source>
</evidence>
<dbReference type="AlphaFoldDB" id="A0A2R6A9A8"/>
<dbReference type="Pfam" id="PF06240">
    <property type="entry name" value="COXG"/>
    <property type="match status" value="1"/>
</dbReference>
<protein>
    <recommendedName>
        <fullName evidence="3">Coenzyme Q-binding protein COQ10 START domain-containing protein</fullName>
    </recommendedName>
</protein>
<dbReference type="Gene3D" id="3.30.530.20">
    <property type="match status" value="1"/>
</dbReference>
<name>A0A2R6A9A8_9ARCH</name>